<dbReference type="OrthoDB" id="5978493at2759"/>
<dbReference type="Proteomes" id="UP000494206">
    <property type="component" value="Unassembled WGS sequence"/>
</dbReference>
<dbReference type="SMART" id="SM00239">
    <property type="entry name" value="C2"/>
    <property type="match status" value="1"/>
</dbReference>
<evidence type="ECO:0000313" key="2">
    <source>
        <dbReference type="EMBL" id="CAB3398307.1"/>
    </source>
</evidence>
<name>A0A8S1EKJ5_9PELO</name>
<keyword evidence="3" id="KW-1185">Reference proteome</keyword>
<comment type="caution">
    <text evidence="2">The sequence shown here is derived from an EMBL/GenBank/DDBJ whole genome shotgun (WGS) entry which is preliminary data.</text>
</comment>
<dbReference type="AlphaFoldDB" id="A0A8S1EKJ5"/>
<reference evidence="2 3" key="1">
    <citation type="submission" date="2020-04" db="EMBL/GenBank/DDBJ databases">
        <authorList>
            <person name="Laetsch R D."/>
            <person name="Stevens L."/>
            <person name="Kumar S."/>
            <person name="Blaxter L. M."/>
        </authorList>
    </citation>
    <scope>NUCLEOTIDE SEQUENCE [LARGE SCALE GENOMIC DNA]</scope>
</reference>
<organism evidence="2 3">
    <name type="scientific">Caenorhabditis bovis</name>
    <dbReference type="NCBI Taxonomy" id="2654633"/>
    <lineage>
        <taxon>Eukaryota</taxon>
        <taxon>Metazoa</taxon>
        <taxon>Ecdysozoa</taxon>
        <taxon>Nematoda</taxon>
        <taxon>Chromadorea</taxon>
        <taxon>Rhabditida</taxon>
        <taxon>Rhabditina</taxon>
        <taxon>Rhabditomorpha</taxon>
        <taxon>Rhabditoidea</taxon>
        <taxon>Rhabditidae</taxon>
        <taxon>Peloderinae</taxon>
        <taxon>Caenorhabditis</taxon>
    </lineage>
</organism>
<dbReference type="PANTHER" id="PTHR46129">
    <property type="entry name" value="SYNAPTOTAGMIN 14, ISOFORM D"/>
    <property type="match status" value="1"/>
</dbReference>
<accession>A0A8S1EKJ5</accession>
<dbReference type="EMBL" id="CADEPM010000001">
    <property type="protein sequence ID" value="CAB3398307.1"/>
    <property type="molecule type" value="Genomic_DNA"/>
</dbReference>
<dbReference type="GO" id="GO:0005543">
    <property type="term" value="F:phospholipid binding"/>
    <property type="evidence" value="ECO:0007669"/>
    <property type="project" value="TreeGrafter"/>
</dbReference>
<evidence type="ECO:0000259" key="1">
    <source>
        <dbReference type="PROSITE" id="PS50004"/>
    </source>
</evidence>
<dbReference type="PANTHER" id="PTHR46129:SF2">
    <property type="entry name" value="SYNAPTOTAGMIN 14, ISOFORM D"/>
    <property type="match status" value="1"/>
</dbReference>
<dbReference type="InterPro" id="IPR035892">
    <property type="entry name" value="C2_domain_sf"/>
</dbReference>
<dbReference type="Gene3D" id="2.60.40.150">
    <property type="entry name" value="C2 domain"/>
    <property type="match status" value="1"/>
</dbReference>
<protein>
    <recommendedName>
        <fullName evidence="1">C2 domain-containing protein</fullName>
    </recommendedName>
</protein>
<sequence length="174" mass="19282">MQSNGISRHSGDSRRSSMVDATGRFCSQPITGSPEILVGLCYDDKHEVVTVTIDKASGLCAESSTPPDTFIRIVACDEFAAELFRNKTETFKHNTQPVYNHHSTMKIPKDKIESSTVRIEIWTVSGILKRKHMIGTLSIGYASSTPDANEHWEQMMQSAGITVSKWHAVQSPDI</sequence>
<evidence type="ECO:0000313" key="3">
    <source>
        <dbReference type="Proteomes" id="UP000494206"/>
    </source>
</evidence>
<feature type="domain" description="C2" evidence="1">
    <location>
        <begin position="32"/>
        <end position="167"/>
    </location>
</feature>
<dbReference type="Pfam" id="PF00168">
    <property type="entry name" value="C2"/>
    <property type="match status" value="1"/>
</dbReference>
<dbReference type="InterPro" id="IPR043541">
    <property type="entry name" value="SYT14/14L/16"/>
</dbReference>
<dbReference type="SUPFAM" id="SSF49562">
    <property type="entry name" value="C2 domain (Calcium/lipid-binding domain, CaLB)"/>
    <property type="match status" value="1"/>
</dbReference>
<dbReference type="PROSITE" id="PS50004">
    <property type="entry name" value="C2"/>
    <property type="match status" value="1"/>
</dbReference>
<proteinExistence type="predicted"/>
<dbReference type="InterPro" id="IPR000008">
    <property type="entry name" value="C2_dom"/>
</dbReference>
<gene>
    <name evidence="2" type="ORF">CBOVIS_LOCUS1594</name>
</gene>